<gene>
    <name evidence="2" type="ORF">CLV40_11170</name>
</gene>
<keyword evidence="3" id="KW-1185">Reference proteome</keyword>
<dbReference type="SUPFAM" id="SSF56317">
    <property type="entry name" value="Carbon-nitrogen hydrolase"/>
    <property type="match status" value="1"/>
</dbReference>
<accession>A0A2S6GLR5</accession>
<dbReference type="InterPro" id="IPR036526">
    <property type="entry name" value="C-N_Hydrolase_sf"/>
</dbReference>
<proteinExistence type="predicted"/>
<dbReference type="RefSeq" id="WP_104480597.1">
    <property type="nucleotide sequence ID" value="NZ_CP154825.1"/>
</dbReference>
<sequence length="73" mass="7844">MINGCNRAVDPFGWLPAGPVFGRTDLLVADVDPDLLAGAYLDLDVSGHYSRSDLSRLDHSPRPARMAAPPVAR</sequence>
<name>A0A2S6GLR5_9PSEU</name>
<dbReference type="AlphaFoldDB" id="A0A2S6GLR5"/>
<feature type="region of interest" description="Disordered" evidence="1">
    <location>
        <begin position="51"/>
        <end position="73"/>
    </location>
</feature>
<reference evidence="2 3" key="1">
    <citation type="submission" date="2018-02" db="EMBL/GenBank/DDBJ databases">
        <title>Genomic Encyclopedia of Archaeal and Bacterial Type Strains, Phase II (KMG-II): from individual species to whole genera.</title>
        <authorList>
            <person name="Goeker M."/>
        </authorList>
    </citation>
    <scope>NUCLEOTIDE SEQUENCE [LARGE SCALE GENOMIC DNA]</scope>
    <source>
        <strain evidence="2 3">YU 961-1</strain>
    </source>
</reference>
<evidence type="ECO:0000313" key="2">
    <source>
        <dbReference type="EMBL" id="PPK66106.1"/>
    </source>
</evidence>
<comment type="caution">
    <text evidence="2">The sequence shown here is derived from an EMBL/GenBank/DDBJ whole genome shotgun (WGS) entry which is preliminary data.</text>
</comment>
<organism evidence="2 3">
    <name type="scientific">Actinokineospora auranticolor</name>
    <dbReference type="NCBI Taxonomy" id="155976"/>
    <lineage>
        <taxon>Bacteria</taxon>
        <taxon>Bacillati</taxon>
        <taxon>Actinomycetota</taxon>
        <taxon>Actinomycetes</taxon>
        <taxon>Pseudonocardiales</taxon>
        <taxon>Pseudonocardiaceae</taxon>
        <taxon>Actinokineospora</taxon>
    </lineage>
</organism>
<feature type="compositionally biased region" description="Basic and acidic residues" evidence="1">
    <location>
        <begin position="51"/>
        <end position="61"/>
    </location>
</feature>
<protein>
    <submittedName>
        <fullName evidence="2">Uncharacterized protein</fullName>
    </submittedName>
</protein>
<evidence type="ECO:0000313" key="3">
    <source>
        <dbReference type="Proteomes" id="UP000239203"/>
    </source>
</evidence>
<evidence type="ECO:0000256" key="1">
    <source>
        <dbReference type="SAM" id="MobiDB-lite"/>
    </source>
</evidence>
<dbReference type="Proteomes" id="UP000239203">
    <property type="component" value="Unassembled WGS sequence"/>
</dbReference>
<dbReference type="EMBL" id="PTIX01000011">
    <property type="protein sequence ID" value="PPK66106.1"/>
    <property type="molecule type" value="Genomic_DNA"/>
</dbReference>
<feature type="compositionally biased region" description="Low complexity" evidence="1">
    <location>
        <begin position="63"/>
        <end position="73"/>
    </location>
</feature>